<dbReference type="Proteomes" id="UP000694843">
    <property type="component" value="Unplaced"/>
</dbReference>
<evidence type="ECO:0000313" key="2">
    <source>
        <dbReference type="Proteomes" id="UP000694843"/>
    </source>
</evidence>
<sequence length="1179" mass="128951">MTFQWQMGEVETCSALCEKLMALGQPESWEVCSLLAQDTSYTDVPAKTKLIDYALTHCPAQHLPELLNLRHSVELAAVYEVVRGTMAREELGGAEDVFVDARESSSEVDEAPVATPGGGGALLHATLDATHAVSATASSLLATVSRASFWTSAISFVVPLRDRALDQSDDEDRDNNADFQRQGCHAFYLDCNPQAHCSNIGYNYWGYSNTTFSSPSLRFSMALLKAFMLERTIAAADAAAVRQYYYALQIYSLLHPWSQPRLAPLYLHDPAVVIACAAFVTLKHQQCHLSSDAKPSDAKLSGAKLSGPKTSDVKTSDAETSDAQTSNAKPSDAKPSDAKPSDAKPSDTKPSDAKPSDAQPSDAKPSDAQPSDSKSSNAQEASRREEPKMGCTQLEVDGVKFLTGNDKLDADLILLYEYFRASEELLDDYVQGEALHRLDAGVDTVRFLSDARYKEDTVLGLCLTSDEEMLDLAFVLAKKYQVSLWEVHMTHLQYMFSSDLSTDQIKDNIRRRNAMLELKSNPKSFVETMQEKILALIDGTDHERLILFYSLINDVAVNSQDTVAAAAAEQHISVLNELQQLAPALNYHYLLGKRADAMQHLGAVVTDSNIRPLAALLLRVPATTAPVSCSSLYCAYCIERFFSTARQTKAPMSVQQCKQAYEGSVGRHWGALCPSDALVLVRALALSDEAFKLLPLASRLVVAKLARDDAERSSKQPQQQEEWNNAVSELEAWVAHLTRLQSPAFTALISGPDLALRHYAKMYATSEGTPAAATAVCNAALLGGCDLQVLRALVEVMPEGAAPQPEDALHGLVQRALDALTQHSEEPDPSLPEMLHHSSTEEQHGWWVERLQHLCSVLRCELQHDNDLLMEELLLQAAREAALCDTLALHHRVAMFSAFVKNLPASDDDMSLLLYLETRRVLSAASFPVTYDQEDDTAARGAEGLSSAVVMSVTSVSTSGEREALFEALTSVASSREHTRALLELLQLWPPFKQSVYESLTGNPWEALLTRLVGESDATGRGLPADLIWDIVREATDKQQLPASSLGHISLLLLGVDMSAWSLAAKVALLRHNPRALDAVLQNYAIAGDKVCSSDYDDEMMQGFVNKGLVPRLVGTPLYEPCCQFLIRTGDNNVLQGVLQQLQTRHPAEAAALSQRVAAARPALDSISSAFKKVYSRLI</sequence>
<dbReference type="KEGG" id="hazt:108670142"/>
<evidence type="ECO:0000256" key="1">
    <source>
        <dbReference type="SAM" id="MobiDB-lite"/>
    </source>
</evidence>
<feature type="compositionally biased region" description="Basic and acidic residues" evidence="1">
    <location>
        <begin position="331"/>
        <end position="355"/>
    </location>
</feature>
<dbReference type="GO" id="GO:0000149">
    <property type="term" value="F:SNARE binding"/>
    <property type="evidence" value="ECO:0007669"/>
    <property type="project" value="TreeGrafter"/>
</dbReference>
<dbReference type="GO" id="GO:0006890">
    <property type="term" value="P:retrograde vesicle-mediated transport, Golgi to endoplasmic reticulum"/>
    <property type="evidence" value="ECO:0007669"/>
    <property type="project" value="TreeGrafter"/>
</dbReference>
<dbReference type="Gene3D" id="2.160.20.80">
    <property type="entry name" value="E3 ubiquitin-protein ligase SopA"/>
    <property type="match status" value="1"/>
</dbReference>
<keyword evidence="2" id="KW-1185">Reference proteome</keyword>
<name>A0A8B7NHH1_HYAAZ</name>
<proteinExistence type="predicted"/>
<dbReference type="PANTHER" id="PTHR15922">
    <property type="entry name" value="NEUROBLASTOMA-AMPLIFIED SEQUENCE"/>
    <property type="match status" value="1"/>
</dbReference>
<evidence type="ECO:0000313" key="3">
    <source>
        <dbReference type="RefSeq" id="XP_018013083.2"/>
    </source>
</evidence>
<feature type="compositionally biased region" description="Polar residues" evidence="1">
    <location>
        <begin position="368"/>
        <end position="380"/>
    </location>
</feature>
<feature type="region of interest" description="Disordered" evidence="1">
    <location>
        <begin position="291"/>
        <end position="390"/>
    </location>
</feature>
<dbReference type="OrthoDB" id="19988at2759"/>
<protein>
    <submittedName>
        <fullName evidence="3">NBAS subunit of NRZ tethering complex</fullName>
    </submittedName>
</protein>
<dbReference type="GeneID" id="108670142"/>
<dbReference type="RefSeq" id="XP_018013083.2">
    <property type="nucleotide sequence ID" value="XM_018157594.2"/>
</dbReference>
<dbReference type="AlphaFoldDB" id="A0A8B7NHH1"/>
<organism evidence="2 3">
    <name type="scientific">Hyalella azteca</name>
    <name type="common">Amphipod</name>
    <dbReference type="NCBI Taxonomy" id="294128"/>
    <lineage>
        <taxon>Eukaryota</taxon>
        <taxon>Metazoa</taxon>
        <taxon>Ecdysozoa</taxon>
        <taxon>Arthropoda</taxon>
        <taxon>Crustacea</taxon>
        <taxon>Multicrustacea</taxon>
        <taxon>Malacostraca</taxon>
        <taxon>Eumalacostraca</taxon>
        <taxon>Peracarida</taxon>
        <taxon>Amphipoda</taxon>
        <taxon>Senticaudata</taxon>
        <taxon>Talitrida</taxon>
        <taxon>Talitroidea</taxon>
        <taxon>Hyalellidae</taxon>
        <taxon>Hyalella</taxon>
    </lineage>
</organism>
<dbReference type="PANTHER" id="PTHR15922:SF2">
    <property type="entry name" value="NBAS SUBUNIT OF NRZ TETHERING COMPLEX"/>
    <property type="match status" value="1"/>
</dbReference>
<gene>
    <name evidence="3" type="primary">LOC108670142</name>
</gene>
<accession>A0A8B7NHH1</accession>
<dbReference type="GO" id="GO:0070939">
    <property type="term" value="C:Dsl1/NZR complex"/>
    <property type="evidence" value="ECO:0007669"/>
    <property type="project" value="TreeGrafter"/>
</dbReference>
<reference evidence="3" key="1">
    <citation type="submission" date="2025-08" db="UniProtKB">
        <authorList>
            <consortium name="RefSeq"/>
        </authorList>
    </citation>
    <scope>IDENTIFICATION</scope>
</reference>